<dbReference type="Pfam" id="PF10282">
    <property type="entry name" value="Lactonase"/>
    <property type="match status" value="8"/>
</dbReference>
<feature type="domain" description="DUF11" evidence="5">
    <location>
        <begin position="4119"/>
        <end position="4239"/>
    </location>
</feature>
<dbReference type="InterPro" id="IPR001434">
    <property type="entry name" value="OmcB-like_DUF11"/>
</dbReference>
<dbReference type="GO" id="GO:0017057">
    <property type="term" value="F:6-phosphogluconolactonase activity"/>
    <property type="evidence" value="ECO:0007669"/>
    <property type="project" value="TreeGrafter"/>
</dbReference>
<keyword evidence="2" id="KW-0313">Glucose metabolism</keyword>
<reference evidence="6" key="1">
    <citation type="journal article" date="2014" name="Int. J. Syst. Evol. Microbiol.">
        <title>Complete genome sequence of Corynebacterium casei LMG S-19264T (=DSM 44701T), isolated from a smear-ripened cheese.</title>
        <authorList>
            <consortium name="US DOE Joint Genome Institute (JGI-PGF)"/>
            <person name="Walter F."/>
            <person name="Albersmeier A."/>
            <person name="Kalinowski J."/>
            <person name="Ruckert C."/>
        </authorList>
    </citation>
    <scope>NUCLEOTIDE SEQUENCE</scope>
    <source>
        <strain evidence="6">CGMCC 1.12181</strain>
    </source>
</reference>
<feature type="signal peptide" evidence="4">
    <location>
        <begin position="1"/>
        <end position="26"/>
    </location>
</feature>
<dbReference type="EMBL" id="BMEO01000010">
    <property type="protein sequence ID" value="GGF99682.1"/>
    <property type="molecule type" value="Genomic_DNA"/>
</dbReference>
<feature type="domain" description="DUF11" evidence="5">
    <location>
        <begin position="892"/>
        <end position="1016"/>
    </location>
</feature>
<dbReference type="SMART" id="SM00320">
    <property type="entry name" value="WD40"/>
    <property type="match status" value="11"/>
</dbReference>
<evidence type="ECO:0000259" key="5">
    <source>
        <dbReference type="Pfam" id="PF01345"/>
    </source>
</evidence>
<evidence type="ECO:0000256" key="3">
    <source>
        <dbReference type="SAM" id="MobiDB-lite"/>
    </source>
</evidence>
<dbReference type="InterPro" id="IPR001680">
    <property type="entry name" value="WD40_rpt"/>
</dbReference>
<evidence type="ECO:0000256" key="2">
    <source>
        <dbReference type="ARBA" id="ARBA00022526"/>
    </source>
</evidence>
<evidence type="ECO:0000313" key="7">
    <source>
        <dbReference type="Proteomes" id="UP000605253"/>
    </source>
</evidence>
<dbReference type="GO" id="GO:0006006">
    <property type="term" value="P:glucose metabolic process"/>
    <property type="evidence" value="ECO:0007669"/>
    <property type="project" value="UniProtKB-KW"/>
</dbReference>
<dbReference type="Gene3D" id="2.60.40.10">
    <property type="entry name" value="Immunoglobulins"/>
    <property type="match status" value="2"/>
</dbReference>
<dbReference type="InterPro" id="IPR050282">
    <property type="entry name" value="Cycloisomerase_2"/>
</dbReference>
<name>A0A917FSI5_9GAMM</name>
<evidence type="ECO:0000256" key="1">
    <source>
        <dbReference type="ARBA" id="ARBA00005564"/>
    </source>
</evidence>
<dbReference type="Gene3D" id="2.130.10.10">
    <property type="entry name" value="YVTN repeat-like/Quinoprotein amine dehydrogenase"/>
    <property type="match status" value="15"/>
</dbReference>
<dbReference type="PANTHER" id="PTHR30344:SF1">
    <property type="entry name" value="6-PHOSPHOGLUCONOLACTONASE"/>
    <property type="match status" value="1"/>
</dbReference>
<dbReference type="Pfam" id="PF01345">
    <property type="entry name" value="DUF11"/>
    <property type="match status" value="8"/>
</dbReference>
<dbReference type="SUPFAM" id="SSF50969">
    <property type="entry name" value="YVTN repeat-like/Quinoprotein amine dehydrogenase"/>
    <property type="match status" value="3"/>
</dbReference>
<feature type="domain" description="DUF11" evidence="5">
    <location>
        <begin position="305"/>
        <end position="398"/>
    </location>
</feature>
<keyword evidence="2" id="KW-0119">Carbohydrate metabolism</keyword>
<feature type="domain" description="DUF11" evidence="5">
    <location>
        <begin position="168"/>
        <end position="286"/>
    </location>
</feature>
<organism evidence="6 7">
    <name type="scientific">Marinicella pacifica</name>
    <dbReference type="NCBI Taxonomy" id="1171543"/>
    <lineage>
        <taxon>Bacteria</taxon>
        <taxon>Pseudomonadati</taxon>
        <taxon>Pseudomonadota</taxon>
        <taxon>Gammaproteobacteria</taxon>
        <taxon>Lysobacterales</taxon>
        <taxon>Marinicellaceae</taxon>
        <taxon>Marinicella</taxon>
    </lineage>
</organism>
<protein>
    <recommendedName>
        <fullName evidence="5">DUF11 domain-containing protein</fullName>
    </recommendedName>
</protein>
<dbReference type="InterPro" id="IPR015943">
    <property type="entry name" value="WD40/YVTN_repeat-like_dom_sf"/>
</dbReference>
<proteinExistence type="inferred from homology"/>
<feature type="domain" description="DUF11" evidence="5">
    <location>
        <begin position="740"/>
        <end position="884"/>
    </location>
</feature>
<gene>
    <name evidence="6" type="ORF">GCM10011365_21190</name>
</gene>
<sequence>MLLGTHTKLSVIAFLASSFFSLTALADDIGVTIDTFPGTFTPGTTSGAGVYEITVSKAGSGTVAGIEVRLSFSSSSGVNEFQWSCSGTGASSCSSGSGTNNDHNIDLILSLEDTNAVTLTLGSVKYEPEFFDDLTFSATMINDGVSNTDSNDTNDTDSQTITRASITDISVTNTDGQGTYKPGESSSYTIEVSNQGPSAAENLNVSDVVPSGLTITSWSCSAVAGSSCSDNGGNNSNVDPVLQLDVNDEATITVNADYASSATANPMAYEARVSLGDANATDPNNSSPLSAIDNNTPVFESNLVVAVSTTPTATDYIPGDSQVYTVTVTNNGPSDVDNVSVADNTPAPISSVSWSCSATVGSQCDLANDTDFINTTVDLVSGGVVTFTVTAQYDSGATMDPLVYEVTATNPTGHTPATDFKGSVSLSPDPQSDFTVSLTDNSTNYTPGTSQTYTYKLTNDGPSDALAVAVSDNNLSEFETIAWSCGIQSGGSSACDAASGTSAINTQVDLIAGETITFTIDVDYFSSAVTNPLVYTLSAANPNNVITPQSDATDSDDLERQVELSITKTGKVGTLVPNEPFTYVITVANAGPSDLGAGTVIGGGPETGALLTDVFDSLLINHPTKCANTNGQPCWEWCVSDEGVPNSAISPDNCASDGQIASGFGPMAQIPIRLSAGSQSSVYIYTRLAEGSYSECDNQLPGSSEICNSAEIDLQDNHTVAIGGNPKNDATSNAIVIGTDLKVTKTDQLTTAVPGNQISYQIEVINDGFIDVEQVVVEDVLDLFSQSQPAGFVPGSISWFCETGDSGACCTSGTTACGLNAPTTTVVNDALHALVDLDAQTSVMFTVNATIDSESSGTLSNTAKGTLPTGVTEADPLNNEATDTTGLFGSSDIQLTKELTAAVINGSVVDLSYEIRVTNLGPSRDTQVNVVDSLNSSKLDLTTASWTCIVNGTGSCSQSGPITGQGINTDVDLAVNDEAIFTIDVSTLSGANGQVYNSAIASASETDSNPLNNEDYAEYSLSGEAEIVIDHSDSRNTAVPGDAISYTMRIANQGPDHLFGAQVENIFPPKLQNINWTCDAVSPIPGDLSWFQSSLKTLPGSAMDISGDGNHIYVGSPDTDGAGPINGSLQVYQRSTLLNNQFGQILNIQSLLQGDNGLDGLEKPLQILVSPFDRFVYVLSLDESGTSAVSVVSIFARNSDAQATDFGVLSYQGIVTDQMPAAPGMMQISPDGRHLYLSGDGEIQSYNRDTNTGGLTHKETYNHLDAGNMVISQDGSALYVADVNGVDITAYGRNNDDQDSGFGELSDLNLALAMTGLTAIHDMAISADGKQLYLAASGSHQAIVVSRDILDNSLSLAVSYNDTNLGLANTTGTLVGVEAVSVSPDGEHVIYTNHSDSTMYVMLRNTQGLLSRHEQVTYTGLAGLTDAQFTPDGRHVLTTARGSNPKTLSVFERRQPDPLFAFMESEREGDYVSGTSGNQVDGLLGASALVMSHDGMHIYATGLGSDAVVQFKRDKDKGNVPATAAEHLTFEHSYFNNFGNFTALKDLDSIAITPNDQFIYVASSDQSTLTVLERNSQGDLSFVESYTHQANQADGLLGVSDMVIDQGGQNLYISARYQASVTHYKIASNGLLTLQSSISNGDPGVSGLAGAMAVTLSPGQEHLYVASAIDDAVVVFSRNSTDGSLQFLGRNLTAGDQPRDLAVSEDGAHVYVVSANDSKISVFQRVANPGSNQFGQMVLIQTYQDGVGGFDFLSGARRIAISPDDTRAYVAAEFDDAITVLDRDDNPNSTTYGYLTVVETQLDGLNGEFGYAQPYDLITSYDGRHVYVAGFADHAINGFVLGTGSSCAAQGSGNIIDRVDIGANGTLTYQINATIRANATGDLETLGRVIPPDNFTFNNNAGLCPTDTNKDVCDDDTTALTPMYDLSLSKDDGRISAVPGQNSVYEIVVNNHGPSDAMSRPEETIQVYDVLNQKFNPNSISWTCEAIGSGSLQQTQVLLNNENNVSGLFGAAAVTYHDNLAGLGPHVISVSVLDSTVSAFAIDELTGSLSQVASLTADGTNYLAGARDILVLDDDIYVAAQVADAVVHISAQDNGGLQLQFEQAQHFSNGVFGLDQTLALAASDDGAFVYAAGSNDAAVVVFNRDLNSGVLSHVETVQQGVNGADGLTGINDVVVAKDGHSVYTLGLNQSAIGVYQRNPGTGELSFQIKVDQSMTGVDLSGLSAIVVSPDNQHVYASSSSQNKLFVFARNHTVGSPNYGELTLIGSLSHGEQNVVGLLSPASLNITADGRHVYVAAEQADALLWFGRDSETGLLTFGGIISDQSGETDGLNGVLDIALSDDGSSVFAAASQDHAISVYQRRADSQCPASGVGNISLNSDSTGVPVSVAAQGQLIFRLTAEVASDASGQIVNEAGVYACPQNHSGVITDCIGSETLIDNNTDTDTNEVNTSADLSITKTDGLALYDGLLGAVRVTGDNKNLYTAARGDNAIGIFSRIDNQVATDFGELYFEQVVVNGQAGVSGLLGVSDVILHPQGETVYAAGSGDNSVVVMRRNQSSGHLSFLEKQSSGVFGVEGLEGVSDLAISADGAHLYASGPLTGSLTVFAIDQTAGENSGRLTFKQKLQHAVAGVSGLAAISDVVVSQDGKHVYVTSNSDNAVSVFLRNPNANSQGYGQLSYQQTYQQGDPGIGGLVGPTDLVMSTQNGGDYVYVLGAADEALVVFSRDSGSGELSFVEYKQNGTSQVEGLSNATHLVLSPDESSLYVAGQLENTLVRFDRDPINGTLQFKQALHQGDALGQPGELIDGLDGVSGLFATSDGRQLFAVASQSNTLSGFDVVDAGPQMGALSYAYSLADGEGGVAPGSEVSYVIVARNDGPSDAQKVQVTDMFPAEFSTVSYECFPVNGASCRSGQTFQGNVQEVVDLPAGSQVEIVATGQLRPDATGLLSNTATVMSSTLPAYAISDPNMDNNSATDNNTLLAPAVDLVVTKDNGLTAVIPGTQVTYEIVVRNENTGHVSADPNILPSVARQVLVTDVAPESISDVSWTCTATPEAGLLQPSDGYTDFIVYQDLDNYADMKITANGEAAYVVGQSGGVTSVVAYQRDPRDGTMLELQRIRSTDSGVNGLQGASQMVLSHDQRNLYLSSPSEDALVVLAINAAGVMTFEEVLIDGVSGVNGLGGVNELLISADDRFIYTAASFDDGIGVFSRSLATGLLTHEAIVSGMEGLTGVQHLALHDNGQLLFATAGLNQSLAAFERNHSNGLLTAKAVIQNFQLPQGGLTQPTAISSDGNQVLVTDGGEAKLTVFNYDQDADQWLLQQQLDLATASAPSALISTNHGQQIYLALAGLGRLNLHQWRVDQYQAASASYDATDSAGLSSVQDLTMSDDGAYLYALGGDLVVMAAQDGSRCGAFGEGQLSDVADIVANGYVSYYLTGTVLDTATGQISNSATAVTNQDTIELYPNDNIAIDNDILEPHSNLIVAKDDGLTEVVAGTDLQYTIDAFSTGPSAVYPLLEDNIPVFPATTAGMQSGSISWSCAAPDPIGLNIEYGVTDFDVLNGPTSMRLNAAGNRLLLAGGAPTRIALFEKTAAGELNLLSEVVEGDSFPGGMTLTGLAAISDMRYDQDETYLYVADTDSDAIYIFTIDNDVLQLTGQVKADDVGVAGLLDPARLLITPDNSGLYVAAKGSQAITVFSRNQSTGQLSFVERVKDGFGTIVPESNVIIGINDLAMTADGRYLYTAADYSDAIAVFSRNLNTQVLSFETVLRGGDSNNGTTLPAMDDMKQLLLSPNAEFLYALAPGAQRVLIFDQDQQSGALNYLDKLDVSNSQGGSMVMPSSITLTPDSGYLLMADEAAAAVNLYERDESTGLLTRVDTYFAMDDPGLAMSAPQSLLTDGVYVFTLSPSDDAMTVLRLVAEAECLTPAGQADVVSVNLYMKPGSSAQTVVNAHVHPSARGEIVNQAMMVMPPGSVEDDPLDNTAEDRTQIIIETDVAVTKSGPAEIIAGEMIQYEIVLSNTGPSDALGVQVIDDLDNHLLQASWTCSASGRSLCDNANGSGDLAETVNVTIDGNVTFTVTAQVDPYFTGQIDNMVEAVVFEEGFNTDTDLSNNTDSVSTQVTQELDLSIHKSMLTNPIVAGETVEFEVVVMNHGPSASNQVTVTDQLMAGLSDIDWICTPTGLAVCSLSGQGHINQLVDIPPGEQISYLITAMLNPDAMGVITNTADVTVAAPVTDVDVNNNSVTVSDTITQIADLEVIISDNIDPFDPDSQQRLEYRLQFINHGPSTGRNIFSVSQIPALQDDIIVVSPESSCQFNGNDLECSVAQIPVGGVVNTIVSMVLLADAPGQVTFNSDISSVYTDPYLVNNVASETTDLLSGIDVRVQKTNHIEIVEPGVWVEYEITVDNIGSFDAGDVVVSENLPAGLINASWQCQAFNGAVCVNVDEFAITGGANLPANSTAIFTLQAQVDPALAYTTETEVVNEVSVQLVSGSETSLTNNWAEDVDSLILYIFKNGFEQVTP</sequence>
<accession>A0A917FSI5</accession>
<dbReference type="InterPro" id="IPR013783">
    <property type="entry name" value="Ig-like_fold"/>
</dbReference>
<dbReference type="RefSeq" id="WP_188365717.1">
    <property type="nucleotide sequence ID" value="NZ_BAABJF010000006.1"/>
</dbReference>
<dbReference type="SUPFAM" id="SSF75011">
    <property type="entry name" value="3-carboxy-cis,cis-mucoante lactonizing enzyme"/>
    <property type="match status" value="5"/>
</dbReference>
<feature type="domain" description="DUF11" evidence="5">
    <location>
        <begin position="3988"/>
        <end position="4111"/>
    </location>
</feature>
<reference evidence="6" key="2">
    <citation type="submission" date="2020-09" db="EMBL/GenBank/DDBJ databases">
        <authorList>
            <person name="Sun Q."/>
            <person name="Zhou Y."/>
        </authorList>
    </citation>
    <scope>NUCLEOTIDE SEQUENCE</scope>
    <source>
        <strain evidence="6">CGMCC 1.12181</strain>
    </source>
</reference>
<evidence type="ECO:0000313" key="6">
    <source>
        <dbReference type="EMBL" id="GGF99682.1"/>
    </source>
</evidence>
<dbReference type="Proteomes" id="UP000605253">
    <property type="component" value="Unassembled WGS sequence"/>
</dbReference>
<dbReference type="PANTHER" id="PTHR30344">
    <property type="entry name" value="6-PHOSPHOGLUCONOLACTONASE-RELATED"/>
    <property type="match status" value="1"/>
</dbReference>
<dbReference type="InterPro" id="IPR011044">
    <property type="entry name" value="Quino_amine_DH_bsu"/>
</dbReference>
<comment type="similarity">
    <text evidence="1">Belongs to the cycloisomerase 2 family.</text>
</comment>
<feature type="region of interest" description="Disordered" evidence="3">
    <location>
        <begin position="858"/>
        <end position="881"/>
    </location>
</feature>
<keyword evidence="7" id="KW-1185">Reference proteome</keyword>
<evidence type="ECO:0000256" key="4">
    <source>
        <dbReference type="SAM" id="SignalP"/>
    </source>
</evidence>
<dbReference type="NCBIfam" id="TIGR01451">
    <property type="entry name" value="B_ant_repeat"/>
    <property type="match status" value="7"/>
</dbReference>
<keyword evidence="4" id="KW-0732">Signal</keyword>
<dbReference type="InterPro" id="IPR019405">
    <property type="entry name" value="Lactonase_7-beta_prop"/>
</dbReference>
<dbReference type="InterPro" id="IPR047589">
    <property type="entry name" value="DUF11_rpt"/>
</dbReference>
<feature type="domain" description="DUF11" evidence="5">
    <location>
        <begin position="4374"/>
        <end position="4496"/>
    </location>
</feature>
<comment type="caution">
    <text evidence="6">The sequence shown here is derived from an EMBL/GenBank/DDBJ whole genome shotgun (WGS) entry which is preliminary data.</text>
</comment>
<feature type="domain" description="DUF11" evidence="5">
    <location>
        <begin position="2858"/>
        <end position="2971"/>
    </location>
</feature>
<feature type="chain" id="PRO_5037115875" description="DUF11 domain-containing protein" evidence="4">
    <location>
        <begin position="27"/>
        <end position="4515"/>
    </location>
</feature>